<dbReference type="Proteomes" id="UP000239007">
    <property type="component" value="Unassembled WGS sequence"/>
</dbReference>
<dbReference type="EMBL" id="MSCH01000003">
    <property type="protein sequence ID" value="PQJ53704.1"/>
    <property type="molecule type" value="Genomic_DNA"/>
</dbReference>
<comment type="caution">
    <text evidence="1">The sequence shown here is derived from an EMBL/GenBank/DDBJ whole genome shotgun (WGS) entry which is preliminary data.</text>
</comment>
<dbReference type="OrthoDB" id="1162179at2"/>
<keyword evidence="2" id="KW-1185">Reference proteome</keyword>
<dbReference type="PANTHER" id="PTHR39473:SF1">
    <property type="entry name" value="DINB-LIKE DOMAIN-CONTAINING PROTEIN"/>
    <property type="match status" value="1"/>
</dbReference>
<accession>A0A2S7UUN9</accession>
<organism evidence="1 2">
    <name type="scientific">Psychrosphaera saromensis</name>
    <dbReference type="NCBI Taxonomy" id="716813"/>
    <lineage>
        <taxon>Bacteria</taxon>
        <taxon>Pseudomonadati</taxon>
        <taxon>Pseudomonadota</taxon>
        <taxon>Gammaproteobacteria</taxon>
        <taxon>Alteromonadales</taxon>
        <taxon>Pseudoalteromonadaceae</taxon>
        <taxon>Psychrosphaera</taxon>
    </lineage>
</organism>
<name>A0A2S7UUN9_9GAMM</name>
<sequence>MNSGTIGAHVRHVVEHYQSLLLDADTIDYDNRSRNTAIETQPAMAINSLNSIIFELQKLIADKAVDVLCSTNTAPQTNPTTSSLRRELVFVHSHTTHHMAIIRILALSMMLPISMNFGKAASTQKFEHNVQS</sequence>
<evidence type="ECO:0000313" key="2">
    <source>
        <dbReference type="Proteomes" id="UP000239007"/>
    </source>
</evidence>
<dbReference type="PANTHER" id="PTHR39473">
    <property type="match status" value="1"/>
</dbReference>
<proteinExistence type="predicted"/>
<reference evidence="1 2" key="1">
    <citation type="submission" date="2016-12" db="EMBL/GenBank/DDBJ databases">
        <title>Diversity of luminous bacteria.</title>
        <authorList>
            <person name="Yoshizawa S."/>
            <person name="Kogure K."/>
        </authorList>
    </citation>
    <scope>NUCLEOTIDE SEQUENCE [LARGE SCALE GENOMIC DNA]</scope>
    <source>
        <strain evidence="1 2">SA4-48</strain>
    </source>
</reference>
<evidence type="ECO:0000313" key="1">
    <source>
        <dbReference type="EMBL" id="PQJ53704.1"/>
    </source>
</evidence>
<protein>
    <recommendedName>
        <fullName evidence="3">DinB-like domain-containing protein</fullName>
    </recommendedName>
</protein>
<gene>
    <name evidence="1" type="ORF">BTO11_08510</name>
</gene>
<evidence type="ECO:0008006" key="3">
    <source>
        <dbReference type="Google" id="ProtNLM"/>
    </source>
</evidence>
<dbReference type="AlphaFoldDB" id="A0A2S7UUN9"/>